<dbReference type="EMBL" id="JAACJO010000001">
    <property type="protein sequence ID" value="KAF5363660.1"/>
    <property type="molecule type" value="Genomic_DNA"/>
</dbReference>
<dbReference type="InterPro" id="IPR006091">
    <property type="entry name" value="Acyl-CoA_Oxase/DH_mid-dom"/>
</dbReference>
<evidence type="ECO:0000256" key="8">
    <source>
        <dbReference type="SAM" id="MobiDB-lite"/>
    </source>
</evidence>
<dbReference type="PANTHER" id="PTHR48083:SF13">
    <property type="entry name" value="ACYL-COA DEHYDROGENASE FAMILY MEMBER 11"/>
    <property type="match status" value="1"/>
</dbReference>
<dbReference type="GO" id="GO:0033539">
    <property type="term" value="P:fatty acid beta-oxidation using acyl-CoA dehydrogenase"/>
    <property type="evidence" value="ECO:0007669"/>
    <property type="project" value="TreeGrafter"/>
</dbReference>
<keyword evidence="7" id="KW-0539">Nucleus</keyword>
<evidence type="ECO:0000313" key="11">
    <source>
        <dbReference type="Proteomes" id="UP000559027"/>
    </source>
</evidence>
<dbReference type="FunFam" id="2.40.110.10:FF:000002">
    <property type="entry name" value="Acyl-CoA dehydrogenase fadE12"/>
    <property type="match status" value="1"/>
</dbReference>
<dbReference type="Pfam" id="PF02771">
    <property type="entry name" value="Acyl-CoA_dh_N"/>
    <property type="match status" value="1"/>
</dbReference>
<evidence type="ECO:0000256" key="1">
    <source>
        <dbReference type="ARBA" id="ARBA00001974"/>
    </source>
</evidence>
<feature type="region of interest" description="Disordered" evidence="8">
    <location>
        <begin position="597"/>
        <end position="806"/>
    </location>
</feature>
<proteinExistence type="inferred from homology"/>
<feature type="compositionally biased region" description="Polar residues" evidence="8">
    <location>
        <begin position="700"/>
        <end position="734"/>
    </location>
</feature>
<evidence type="ECO:0000256" key="3">
    <source>
        <dbReference type="ARBA" id="ARBA00011738"/>
    </source>
</evidence>
<dbReference type="GO" id="GO:0003677">
    <property type="term" value="F:DNA binding"/>
    <property type="evidence" value="ECO:0007669"/>
    <property type="project" value="InterPro"/>
</dbReference>
<dbReference type="PANTHER" id="PTHR48083">
    <property type="entry name" value="MEDIUM-CHAIN SPECIFIC ACYL-COA DEHYDROGENASE, MITOCHONDRIAL-RELATED"/>
    <property type="match status" value="1"/>
</dbReference>
<dbReference type="GO" id="GO:0005737">
    <property type="term" value="C:cytoplasm"/>
    <property type="evidence" value="ECO:0007669"/>
    <property type="project" value="TreeGrafter"/>
</dbReference>
<evidence type="ECO:0000256" key="2">
    <source>
        <dbReference type="ARBA" id="ARBA00009347"/>
    </source>
</evidence>
<dbReference type="GO" id="GO:0050660">
    <property type="term" value="F:flavin adenine dinucleotide binding"/>
    <property type="evidence" value="ECO:0007669"/>
    <property type="project" value="InterPro"/>
</dbReference>
<dbReference type="OrthoDB" id="434771at2759"/>
<dbReference type="SUPFAM" id="SSF56645">
    <property type="entry name" value="Acyl-CoA dehydrogenase NM domain-like"/>
    <property type="match status" value="1"/>
</dbReference>
<keyword evidence="6" id="KW-0560">Oxidoreductase</keyword>
<dbReference type="InterPro" id="IPR050741">
    <property type="entry name" value="Acyl-CoA_dehydrogenase"/>
</dbReference>
<dbReference type="InterPro" id="IPR036250">
    <property type="entry name" value="AcylCo_DH-like_C"/>
</dbReference>
<dbReference type="SMART" id="SM00906">
    <property type="entry name" value="Fungal_trans"/>
    <property type="match status" value="1"/>
</dbReference>
<protein>
    <recommendedName>
        <fullName evidence="9">Xylanolytic transcriptional activator regulatory domain-containing protein</fullName>
    </recommendedName>
</protein>
<dbReference type="Pfam" id="PF04082">
    <property type="entry name" value="Fungal_trans"/>
    <property type="match status" value="1"/>
</dbReference>
<accession>A0A8H5GF72</accession>
<comment type="caution">
    <text evidence="10">The sequence shown here is derived from an EMBL/GenBank/DDBJ whole genome shotgun (WGS) entry which is preliminary data.</text>
</comment>
<dbReference type="Gene3D" id="1.20.140.10">
    <property type="entry name" value="Butyryl-CoA Dehydrogenase, subunit A, domain 3"/>
    <property type="match status" value="1"/>
</dbReference>
<gene>
    <name evidence="10" type="ORF">D9756_000850</name>
</gene>
<dbReference type="Gene3D" id="2.40.110.10">
    <property type="entry name" value="Butyryl-CoA Dehydrogenase, subunit A, domain 2"/>
    <property type="match status" value="1"/>
</dbReference>
<dbReference type="CDD" id="cd12148">
    <property type="entry name" value="fungal_TF_MHR"/>
    <property type="match status" value="1"/>
</dbReference>
<dbReference type="Pfam" id="PF02770">
    <property type="entry name" value="Acyl-CoA_dh_M"/>
    <property type="match status" value="1"/>
</dbReference>
<evidence type="ECO:0000256" key="5">
    <source>
        <dbReference type="ARBA" id="ARBA00022827"/>
    </source>
</evidence>
<dbReference type="InterPro" id="IPR046373">
    <property type="entry name" value="Acyl-CoA_Oxase/DH_mid-dom_sf"/>
</dbReference>
<dbReference type="InterPro" id="IPR013786">
    <property type="entry name" value="AcylCoA_DH/ox_N"/>
</dbReference>
<dbReference type="SUPFAM" id="SSF47203">
    <property type="entry name" value="Acyl-CoA dehydrogenase C-terminal domain-like"/>
    <property type="match status" value="1"/>
</dbReference>
<organism evidence="10 11">
    <name type="scientific">Leucocoprinus leucothites</name>
    <dbReference type="NCBI Taxonomy" id="201217"/>
    <lineage>
        <taxon>Eukaryota</taxon>
        <taxon>Fungi</taxon>
        <taxon>Dikarya</taxon>
        <taxon>Basidiomycota</taxon>
        <taxon>Agaricomycotina</taxon>
        <taxon>Agaricomycetes</taxon>
        <taxon>Agaricomycetidae</taxon>
        <taxon>Agaricales</taxon>
        <taxon>Agaricineae</taxon>
        <taxon>Agaricaceae</taxon>
        <taxon>Leucocoprinus</taxon>
    </lineage>
</organism>
<feature type="region of interest" description="Disordered" evidence="8">
    <location>
        <begin position="69"/>
        <end position="94"/>
    </location>
</feature>
<feature type="compositionally biased region" description="Polar residues" evidence="8">
    <location>
        <begin position="597"/>
        <end position="614"/>
    </location>
</feature>
<dbReference type="Pfam" id="PF00441">
    <property type="entry name" value="Acyl-CoA_dh_1"/>
    <property type="match status" value="1"/>
</dbReference>
<keyword evidence="5" id="KW-0274">FAD</keyword>
<dbReference type="Gene3D" id="1.10.540.10">
    <property type="entry name" value="Acyl-CoA dehydrogenase/oxidase, N-terminal domain"/>
    <property type="match status" value="1"/>
</dbReference>
<feature type="compositionally biased region" description="Polar residues" evidence="8">
    <location>
        <begin position="750"/>
        <end position="760"/>
    </location>
</feature>
<evidence type="ECO:0000256" key="6">
    <source>
        <dbReference type="ARBA" id="ARBA00023002"/>
    </source>
</evidence>
<evidence type="ECO:0000256" key="7">
    <source>
        <dbReference type="ARBA" id="ARBA00023242"/>
    </source>
</evidence>
<dbReference type="InterPro" id="IPR007219">
    <property type="entry name" value="XnlR_reg_dom"/>
</dbReference>
<dbReference type="GO" id="GO:0003995">
    <property type="term" value="F:acyl-CoA dehydrogenase activity"/>
    <property type="evidence" value="ECO:0007669"/>
    <property type="project" value="TreeGrafter"/>
</dbReference>
<dbReference type="InterPro" id="IPR009075">
    <property type="entry name" value="AcylCo_DH/oxidase_C"/>
</dbReference>
<comment type="subunit">
    <text evidence="3">Homodimer.</text>
</comment>
<evidence type="ECO:0000256" key="4">
    <source>
        <dbReference type="ARBA" id="ARBA00022630"/>
    </source>
</evidence>
<reference evidence="10 11" key="1">
    <citation type="journal article" date="2020" name="ISME J.">
        <title>Uncovering the hidden diversity of litter-decomposition mechanisms in mushroom-forming fungi.</title>
        <authorList>
            <person name="Floudas D."/>
            <person name="Bentzer J."/>
            <person name="Ahren D."/>
            <person name="Johansson T."/>
            <person name="Persson P."/>
            <person name="Tunlid A."/>
        </authorList>
    </citation>
    <scope>NUCLEOTIDE SEQUENCE [LARGE SCALE GENOMIC DNA]</scope>
    <source>
        <strain evidence="10 11">CBS 146.42</strain>
    </source>
</reference>
<dbReference type="InterPro" id="IPR009100">
    <property type="entry name" value="AcylCoA_DH/oxidase_NM_dom_sf"/>
</dbReference>
<dbReference type="GO" id="GO:0006351">
    <property type="term" value="P:DNA-templated transcription"/>
    <property type="evidence" value="ECO:0007669"/>
    <property type="project" value="InterPro"/>
</dbReference>
<dbReference type="Proteomes" id="UP000559027">
    <property type="component" value="Unassembled WGS sequence"/>
</dbReference>
<feature type="domain" description="Xylanolytic transcriptional activator regulatory" evidence="9">
    <location>
        <begin position="301"/>
        <end position="374"/>
    </location>
</feature>
<feature type="compositionally biased region" description="Polar residues" evidence="8">
    <location>
        <begin position="777"/>
        <end position="805"/>
    </location>
</feature>
<dbReference type="GO" id="GO:0008270">
    <property type="term" value="F:zinc ion binding"/>
    <property type="evidence" value="ECO:0007669"/>
    <property type="project" value="InterPro"/>
</dbReference>
<keyword evidence="4" id="KW-0285">Flavoprotein</keyword>
<evidence type="ECO:0000259" key="9">
    <source>
        <dbReference type="SMART" id="SM00906"/>
    </source>
</evidence>
<comment type="cofactor">
    <cofactor evidence="1">
        <name>FAD</name>
        <dbReference type="ChEBI" id="CHEBI:57692"/>
    </cofactor>
</comment>
<dbReference type="InterPro" id="IPR037069">
    <property type="entry name" value="AcylCoA_DH/ox_N_sf"/>
</dbReference>
<evidence type="ECO:0000313" key="10">
    <source>
        <dbReference type="EMBL" id="KAF5363660.1"/>
    </source>
</evidence>
<keyword evidence="11" id="KW-1185">Reference proteome</keyword>
<feature type="compositionally biased region" description="Low complexity" evidence="8">
    <location>
        <begin position="69"/>
        <end position="88"/>
    </location>
</feature>
<sequence>MDTKDRAALSRHYVQELEARLLHMESLFTQIAPVLEQLGPLASGVPGPSAASPGSVAADKIAPAAAAALRSLAPKQQSSEPSTPTTTIKTEDDDITESFGQLALDEYGHMRWIGGSSTMSLIQSFKALTSSPLHRISPMEEDPHAPGPSVNKLYFPAAVFFGKVHALPGPEEVEYPERDLADKLVEAYFTRFHFLMPVIDKPSFLQKYQKLMDNTHDHVLARSETAFLSLVFAVFACAANLVQDPRLITSERNDDGGMGMVYYERALILQYISHPKIQIAHVQCFVLMSSFLCSVNCLPQAWILLGQAVRTGQDLGLHRSPRRLLISSIEKETRRKTWWGVYTLDRMLALALGRPLGINDSDCDVEMPVEVDDEHLPEYYSGAPTTQRQPSLMAGMIHLIKLYEIAGRLLRQVYALENCKENLEPERTAELQKTVEALDNELTEWCDNLQPAFKSHSETDEQVSMGAVLCSHYYCIVTTLHRNFIPVRRDQLVTPKSTAKAVSSARSCIRLAPSMKHVVPPSHHSAFFIQNVFSSSVILLLYAMHSSDTRAANQAMEEAKSTLVALEAWEGTWPGARKCKELLTDLVMTANEAIIKGQSQANSTSGSTTEKSNGPPQPSSPIGPTRTERRKSVTIATTPSTSVSSGRTMRTRTRRNQSRDANAGPSKRLSAVSPYRVDSTSRARSTSRRRAPDDGENNGDRTSNLPYYQSFSSPTTTTSALGVSQHSSPASNGLPSPAMSNLDPPEPSPRLSNTFTNFNNPVSPVTAPSPPPFNYDYTMQPSPLNQSQTGVQQWTGNGNGNSQDRPQAMDIYTNQEPALYPNSFGFGSTMDGSYSGYEAASDMTLAGLSTTPPTSSFSITGLPFPGLDYIRNYNPGGFNPSGEQDAIWQSYDPHSFGFDPDIPFTIGGDPASEIQDPLRSMIDKTRNAASWLTALPYQQRMRVIMGHEKRTPIRQLDGARPSRQHGTSSCQLYLRVIMGYGKHYYFTPGLQLDRVHQVEDKFSPYAKETLAKLIAFLEEEVIPAQKIAHAQIPVDPVQRWKTVIPVVAELKEKAKKVGLWNLFLSQAHYPKHGVPLSNLEYGVMAEILAHAGHMGSEVVNCSAPDTGNMEVLARYGNEAQQKQWLEPLLNGEIRSAFAMTEKGVASSDAKNIRTSIRLEGDDIVINGHKWWISGAGDPRCKIHLVMGKSDPNNTNAYNQQSVVIVPADTPGVRIVRPMQVFGYDDAPEGHCEIIYENVRVPKGNLVLGWGKGFEIIQGRLGPGRIHHCMRSIGAAQSALNLLLQRVTDPNRKTFGKFLYEHGAGTVVSDIAKSRAEIEAARLLVYSAALQIDKYKAKGALKEIGIAKFVVPSMALTVIDRAIQSFGAEGVSQDQELAMRWANLRTLRIADGPDAVHIQQVGQRELRRVPFLVEKTKERKEREQALMRKYNIKSHL</sequence>
<name>A0A8H5GF72_9AGAR</name>
<comment type="similarity">
    <text evidence="2">Belongs to the acyl-CoA dehydrogenase family.</text>
</comment>